<feature type="active site" description="Proton donor" evidence="6">
    <location>
        <position position="341"/>
    </location>
</feature>
<dbReference type="PANTHER" id="PTHR22600">
    <property type="entry name" value="BETA-HEXOSAMINIDASE"/>
    <property type="match status" value="1"/>
</dbReference>
<dbReference type="Pfam" id="PF02838">
    <property type="entry name" value="Glyco_hydro_20b"/>
    <property type="match status" value="1"/>
</dbReference>
<evidence type="ECO:0000259" key="8">
    <source>
        <dbReference type="Pfam" id="PF02838"/>
    </source>
</evidence>
<proteinExistence type="inferred from homology"/>
<dbReference type="GO" id="GO:0005975">
    <property type="term" value="P:carbohydrate metabolic process"/>
    <property type="evidence" value="ECO:0007669"/>
    <property type="project" value="InterPro"/>
</dbReference>
<dbReference type="EMBL" id="QOVK01000001">
    <property type="protein sequence ID" value="RXG26100.1"/>
    <property type="molecule type" value="Genomic_DNA"/>
</dbReference>
<protein>
    <recommendedName>
        <fullName evidence="3">beta-N-acetylhexosaminidase</fullName>
        <ecNumber evidence="3">3.2.1.52</ecNumber>
    </recommendedName>
</protein>
<dbReference type="GO" id="GO:0016020">
    <property type="term" value="C:membrane"/>
    <property type="evidence" value="ECO:0007669"/>
    <property type="project" value="TreeGrafter"/>
</dbReference>
<dbReference type="Gene3D" id="3.20.20.80">
    <property type="entry name" value="Glycosidases"/>
    <property type="match status" value="1"/>
</dbReference>
<dbReference type="PRINTS" id="PR00738">
    <property type="entry name" value="GLHYDRLASE20"/>
</dbReference>
<evidence type="ECO:0000256" key="3">
    <source>
        <dbReference type="ARBA" id="ARBA00012663"/>
    </source>
</evidence>
<evidence type="ECO:0000256" key="4">
    <source>
        <dbReference type="ARBA" id="ARBA00022801"/>
    </source>
</evidence>
<accession>A0A4Q0PHG1</accession>
<dbReference type="InterPro" id="IPR017853">
    <property type="entry name" value="GH"/>
</dbReference>
<dbReference type="Pfam" id="PF00728">
    <property type="entry name" value="Glyco_hydro_20"/>
    <property type="match status" value="1"/>
</dbReference>
<keyword evidence="4" id="KW-0378">Hydrolase</keyword>
<evidence type="ECO:0000259" key="7">
    <source>
        <dbReference type="Pfam" id="PF00728"/>
    </source>
</evidence>
<sequence>MKLLTAFNYKKSHLLILLLFSLLLFHKQALIAQDQVQIIPQPSSISYGNGSYELGDKVNIQASEDLENEVQFLSALLEKGFTKTPKLSKKKKGIVLTLDKALKNELGEEGYTLSVKKKGIFITASTATGVFYGLQSFRQLLPVDFEFHKQEKAIEIPFVEITDKPRFPWRAFMLDVSRHFQGKEVVKNILDQMAMLKMNTFHWHLTDDQGWRIEIKKYPRLTEIGSKRKDTQLSRKSEERVGKPHEGFYTQSEIKEILAYAESKHITVVPEIEMPGHATAAIAAYSWLSSMGLPQEVSVTFGKLDDSFNIADPEVVSFLTDVLDEVINLFPGQVIHIGGDEVNFKPWEDSKIAQNFMQKKGLETPIDLQVYFTNQISNYIDSRGKRMMGWNEIMGTDIHEDNGETKAEAKQKLANSAIVHFWKGDLKLINEAVAEGYDVVNSNHWDTYLDYTYERTPLSKSYAFNPIPEGLNEEYHSKILGTGAQMWSEWIPTVASMQQQVFPRLAAYAEVGWTALENKDFQRFEETMQLIKQRWEFMGIRFYNGN</sequence>
<name>A0A4Q0PHG1_9FLAO</name>
<dbReference type="InterPro" id="IPR015882">
    <property type="entry name" value="HEX_bac_N"/>
</dbReference>
<dbReference type="RefSeq" id="WP_205875034.1">
    <property type="nucleotide sequence ID" value="NZ_JBHUOO010000018.1"/>
</dbReference>
<dbReference type="InterPro" id="IPR015883">
    <property type="entry name" value="Glyco_hydro_20_cat"/>
</dbReference>
<evidence type="ECO:0000313" key="9">
    <source>
        <dbReference type="EMBL" id="RXG26100.1"/>
    </source>
</evidence>
<dbReference type="GO" id="GO:0004563">
    <property type="term" value="F:beta-N-acetylhexosaminidase activity"/>
    <property type="evidence" value="ECO:0007669"/>
    <property type="project" value="UniProtKB-EC"/>
</dbReference>
<comment type="catalytic activity">
    <reaction evidence="1">
        <text>Hydrolysis of terminal non-reducing N-acetyl-D-hexosamine residues in N-acetyl-beta-D-hexosaminides.</text>
        <dbReference type="EC" id="3.2.1.52"/>
    </reaction>
</comment>
<dbReference type="InterPro" id="IPR025705">
    <property type="entry name" value="Beta_hexosaminidase_sua/sub"/>
</dbReference>
<organism evidence="9 10">
    <name type="scientific">Leeuwenhoekiella polynyae</name>
    <dbReference type="NCBI Taxonomy" id="1550906"/>
    <lineage>
        <taxon>Bacteria</taxon>
        <taxon>Pseudomonadati</taxon>
        <taxon>Bacteroidota</taxon>
        <taxon>Flavobacteriia</taxon>
        <taxon>Flavobacteriales</taxon>
        <taxon>Flavobacteriaceae</taxon>
        <taxon>Leeuwenhoekiella</taxon>
    </lineage>
</organism>
<keyword evidence="10" id="KW-1185">Reference proteome</keyword>
<feature type="domain" description="Glycoside hydrolase family 20 catalytic" evidence="7">
    <location>
        <begin position="167"/>
        <end position="515"/>
    </location>
</feature>
<dbReference type="AlphaFoldDB" id="A0A4Q0PHG1"/>
<dbReference type="GO" id="GO:0030203">
    <property type="term" value="P:glycosaminoglycan metabolic process"/>
    <property type="evidence" value="ECO:0007669"/>
    <property type="project" value="TreeGrafter"/>
</dbReference>
<dbReference type="SUPFAM" id="SSF51445">
    <property type="entry name" value="(Trans)glycosidases"/>
    <property type="match status" value="1"/>
</dbReference>
<dbReference type="CDD" id="cd06563">
    <property type="entry name" value="GH20_chitobiase-like"/>
    <property type="match status" value="1"/>
</dbReference>
<comment type="caution">
    <text evidence="9">The sequence shown here is derived from an EMBL/GenBank/DDBJ whole genome shotgun (WGS) entry which is preliminary data.</text>
</comment>
<evidence type="ECO:0000256" key="1">
    <source>
        <dbReference type="ARBA" id="ARBA00001231"/>
    </source>
</evidence>
<dbReference type="SUPFAM" id="SSF55545">
    <property type="entry name" value="beta-N-acetylhexosaminidase-like domain"/>
    <property type="match status" value="1"/>
</dbReference>
<gene>
    <name evidence="9" type="ORF">DSM02_91</name>
</gene>
<dbReference type="InterPro" id="IPR029018">
    <property type="entry name" value="Hex-like_dom2"/>
</dbReference>
<evidence type="ECO:0000256" key="5">
    <source>
        <dbReference type="ARBA" id="ARBA00023295"/>
    </source>
</evidence>
<dbReference type="PANTHER" id="PTHR22600:SF57">
    <property type="entry name" value="BETA-N-ACETYLHEXOSAMINIDASE"/>
    <property type="match status" value="1"/>
</dbReference>
<reference evidence="9 10" key="1">
    <citation type="submission" date="2018-07" db="EMBL/GenBank/DDBJ databases">
        <title>Leeuwenhoekiella genomics.</title>
        <authorList>
            <person name="Tahon G."/>
            <person name="Willems A."/>
        </authorList>
    </citation>
    <scope>NUCLEOTIDE SEQUENCE [LARGE SCALE GENOMIC DNA]</scope>
    <source>
        <strain evidence="9 10">LMG 29608</strain>
    </source>
</reference>
<evidence type="ECO:0000313" key="10">
    <source>
        <dbReference type="Proteomes" id="UP000289859"/>
    </source>
</evidence>
<dbReference type="Gene3D" id="3.30.379.10">
    <property type="entry name" value="Chitobiase/beta-hexosaminidase domain 2-like"/>
    <property type="match status" value="1"/>
</dbReference>
<evidence type="ECO:0000256" key="6">
    <source>
        <dbReference type="PIRSR" id="PIRSR625705-1"/>
    </source>
</evidence>
<evidence type="ECO:0000256" key="2">
    <source>
        <dbReference type="ARBA" id="ARBA00006285"/>
    </source>
</evidence>
<feature type="domain" description="Beta-hexosaminidase bacterial type N-terminal" evidence="8">
    <location>
        <begin position="36"/>
        <end position="163"/>
    </location>
</feature>
<dbReference type="PIRSF" id="PIRSF001093">
    <property type="entry name" value="B-hxosamndse_ab_euk"/>
    <property type="match status" value="1"/>
</dbReference>
<dbReference type="EC" id="3.2.1.52" evidence="3"/>
<comment type="similarity">
    <text evidence="2">Belongs to the glycosyl hydrolase 20 family.</text>
</comment>
<dbReference type="Proteomes" id="UP000289859">
    <property type="component" value="Unassembled WGS sequence"/>
</dbReference>
<keyword evidence="5" id="KW-0326">Glycosidase</keyword>